<dbReference type="EMBL" id="CP083239">
    <property type="protein sequence ID" value="UOK72808.1"/>
    <property type="molecule type" value="Genomic_DNA"/>
</dbReference>
<evidence type="ECO:0000259" key="1">
    <source>
        <dbReference type="Pfam" id="PF13579"/>
    </source>
</evidence>
<dbReference type="Proteomes" id="UP000831684">
    <property type="component" value="Chromosome"/>
</dbReference>
<name>A0A9E7A4W8_9HYPH</name>
<dbReference type="GO" id="GO:0016757">
    <property type="term" value="F:glycosyltransferase activity"/>
    <property type="evidence" value="ECO:0007669"/>
    <property type="project" value="UniProtKB-KW"/>
</dbReference>
<evidence type="ECO:0000313" key="3">
    <source>
        <dbReference type="Proteomes" id="UP000831684"/>
    </source>
</evidence>
<dbReference type="Pfam" id="PF13579">
    <property type="entry name" value="Glyco_trans_4_4"/>
    <property type="match status" value="1"/>
</dbReference>
<dbReference type="EC" id="2.4.-.-" evidence="2"/>
<protein>
    <submittedName>
        <fullName evidence="2">Glycosyltransferase</fullName>
        <ecNumber evidence="2">2.4.-.-</ecNumber>
    </submittedName>
</protein>
<dbReference type="AlphaFoldDB" id="A0A9E7A4W8"/>
<organism evidence="2 3">
    <name type="scientific">Ancylobacter polymorphus</name>
    <dbReference type="NCBI Taxonomy" id="223390"/>
    <lineage>
        <taxon>Bacteria</taxon>
        <taxon>Pseudomonadati</taxon>
        <taxon>Pseudomonadota</taxon>
        <taxon>Alphaproteobacteria</taxon>
        <taxon>Hyphomicrobiales</taxon>
        <taxon>Xanthobacteraceae</taxon>
        <taxon>Ancylobacter</taxon>
    </lineage>
</organism>
<dbReference type="SUPFAM" id="SSF53756">
    <property type="entry name" value="UDP-Glycosyltransferase/glycogen phosphorylase"/>
    <property type="match status" value="1"/>
</dbReference>
<gene>
    <name evidence="2" type="ORF">K9D25_08940</name>
</gene>
<sequence>MRATLYLTRNGLLEPLGQSQVLAYLRGLSREYRITLITYEKNEDRADEARMASARAECEALGIRWLPQKFRPQPKVIAPALSMLRMAWLVRREVRRRGVRLIHARSYIPAAVALVVGRMTGVPFIFDMRALWPEELITAGRVRRGSLLHRAIVAAERACLRRAAAVVSLTHAAAEYLNRLYPKEMAGRTVVVIPTCADLDRYVPPLGKPGTRVVGCLGTVLSGWFRMDWLASFLAVAARRDPGVLFEITTRDDPEQVRALVAADPAVWSRLDVAPCPADRVQEVLQGQFVSVMFYAGGEVSELGRSPTRMAEILGCGMPVVANDGVGDVAAIIREHRVGVLAEGPAPHQMEAAWEALEALLADPDLSARCRRTAERIFSLSAGTRAYGRIYAGLINGDGPCAD</sequence>
<dbReference type="Gene3D" id="3.40.50.2000">
    <property type="entry name" value="Glycogen Phosphorylase B"/>
    <property type="match status" value="2"/>
</dbReference>
<keyword evidence="2" id="KW-0808">Transferase</keyword>
<proteinExistence type="predicted"/>
<evidence type="ECO:0000313" key="2">
    <source>
        <dbReference type="EMBL" id="UOK72808.1"/>
    </source>
</evidence>
<dbReference type="InterPro" id="IPR028098">
    <property type="entry name" value="Glyco_trans_4-like_N"/>
</dbReference>
<reference evidence="2" key="1">
    <citation type="submission" date="2021-09" db="EMBL/GenBank/DDBJ databases">
        <title>Network and meta-omics reveal the key degrader and cooperation patterns in an efficient 1,4-dioxane-degrading microbial community.</title>
        <authorList>
            <person name="Dai C."/>
        </authorList>
    </citation>
    <scope>NUCLEOTIDE SEQUENCE</scope>
    <source>
        <strain evidence="2">ZM13</strain>
    </source>
</reference>
<dbReference type="KEGG" id="apol:K9D25_08940"/>
<keyword evidence="2" id="KW-0328">Glycosyltransferase</keyword>
<accession>A0A9E7A4W8</accession>
<feature type="domain" description="Glycosyltransferase subfamily 4-like N-terminal" evidence="1">
    <location>
        <begin position="21"/>
        <end position="191"/>
    </location>
</feature>
<dbReference type="RefSeq" id="WP_244450505.1">
    <property type="nucleotide sequence ID" value="NZ_CP083239.1"/>
</dbReference>